<dbReference type="PANTHER" id="PTHR31827:SF1">
    <property type="entry name" value="EMB|CAB89363.1"/>
    <property type="match status" value="1"/>
</dbReference>
<sequence length="245" mass="26647">MILSTSELSDLLAFVLPNNGNPIGFPSLGFMPQSPISLPIVPHQPTFDFEIRSPSVRTELVSSHNVHAWSYNALCCIDPIPFTKPDPTEQHSKHDVLPLEVLSEVFALSLPKKRRQPKKPARRAKCEVDGCNTFKQSNGRCVRHGGGKRCTVEGCTRGAQTIGRCKRHGGGARCMVDGCSASSQGGGLCRSHGGGKICTAPGCKKGAQRQGKCTTHSLYVCSFDCCFRVARCRGFCSRHKKFAEQ</sequence>
<evidence type="ECO:0000259" key="1">
    <source>
        <dbReference type="Pfam" id="PF24906"/>
    </source>
</evidence>
<name>A0ABD3G5D1_9STRA</name>
<proteinExistence type="predicted"/>
<dbReference type="PANTHER" id="PTHR31827">
    <property type="entry name" value="EMB|CAB89363.1"/>
    <property type="match status" value="1"/>
</dbReference>
<keyword evidence="3" id="KW-1185">Reference proteome</keyword>
<comment type="caution">
    <text evidence="2">The sequence shown here is derived from an EMBL/GenBank/DDBJ whole genome shotgun (WGS) entry which is preliminary data.</text>
</comment>
<feature type="domain" description="WRKY19-like zinc finger" evidence="1">
    <location>
        <begin position="147"/>
        <end position="170"/>
    </location>
</feature>
<gene>
    <name evidence="2" type="ORF">V7S43_000323</name>
</gene>
<dbReference type="AlphaFoldDB" id="A0ABD3G5D1"/>
<dbReference type="InterPro" id="IPR056866">
    <property type="entry name" value="Znf_WRKY19"/>
</dbReference>
<evidence type="ECO:0000313" key="3">
    <source>
        <dbReference type="Proteomes" id="UP001632037"/>
    </source>
</evidence>
<organism evidence="2 3">
    <name type="scientific">Phytophthora oleae</name>
    <dbReference type="NCBI Taxonomy" id="2107226"/>
    <lineage>
        <taxon>Eukaryota</taxon>
        <taxon>Sar</taxon>
        <taxon>Stramenopiles</taxon>
        <taxon>Oomycota</taxon>
        <taxon>Peronosporomycetes</taxon>
        <taxon>Peronosporales</taxon>
        <taxon>Peronosporaceae</taxon>
        <taxon>Phytophthora</taxon>
    </lineage>
</organism>
<dbReference type="Proteomes" id="UP001632037">
    <property type="component" value="Unassembled WGS sequence"/>
</dbReference>
<accession>A0ABD3G5D1</accession>
<reference evidence="2 3" key="1">
    <citation type="submission" date="2024-09" db="EMBL/GenBank/DDBJ databases">
        <title>Genome sequencing and assembly of Phytophthora oleae, isolate VK10A, causative agent of rot of olive drupes.</title>
        <authorList>
            <person name="Conti Taguali S."/>
            <person name="Riolo M."/>
            <person name="La Spada F."/>
            <person name="Cacciola S.O."/>
            <person name="Dionisio G."/>
        </authorList>
    </citation>
    <scope>NUCLEOTIDE SEQUENCE [LARGE SCALE GENOMIC DNA]</scope>
    <source>
        <strain evidence="2 3">VK10A</strain>
    </source>
</reference>
<protein>
    <recommendedName>
        <fullName evidence="1">WRKY19-like zinc finger domain-containing protein</fullName>
    </recommendedName>
</protein>
<evidence type="ECO:0000313" key="2">
    <source>
        <dbReference type="EMBL" id="KAL3674368.1"/>
    </source>
</evidence>
<dbReference type="Pfam" id="PF24906">
    <property type="entry name" value="Zf_WRKY19"/>
    <property type="match status" value="2"/>
</dbReference>
<dbReference type="EMBL" id="JBIMZQ010000001">
    <property type="protein sequence ID" value="KAL3674368.1"/>
    <property type="molecule type" value="Genomic_DNA"/>
</dbReference>
<feature type="domain" description="WRKY19-like zinc finger" evidence="1">
    <location>
        <begin position="171"/>
        <end position="194"/>
    </location>
</feature>